<dbReference type="Gene3D" id="1.20.1280.50">
    <property type="match status" value="1"/>
</dbReference>
<evidence type="ECO:0000313" key="3">
    <source>
        <dbReference type="Proteomes" id="UP001187192"/>
    </source>
</evidence>
<dbReference type="EMBL" id="BTGU01000006">
    <property type="protein sequence ID" value="GMN36505.1"/>
    <property type="molecule type" value="Genomic_DNA"/>
</dbReference>
<organism evidence="2 3">
    <name type="scientific">Ficus carica</name>
    <name type="common">Common fig</name>
    <dbReference type="NCBI Taxonomy" id="3494"/>
    <lineage>
        <taxon>Eukaryota</taxon>
        <taxon>Viridiplantae</taxon>
        <taxon>Streptophyta</taxon>
        <taxon>Embryophyta</taxon>
        <taxon>Tracheophyta</taxon>
        <taxon>Spermatophyta</taxon>
        <taxon>Magnoliopsida</taxon>
        <taxon>eudicotyledons</taxon>
        <taxon>Gunneridae</taxon>
        <taxon>Pentapetalae</taxon>
        <taxon>rosids</taxon>
        <taxon>fabids</taxon>
        <taxon>Rosales</taxon>
        <taxon>Moraceae</taxon>
        <taxon>Ficeae</taxon>
        <taxon>Ficus</taxon>
    </lineage>
</organism>
<evidence type="ECO:0000259" key="1">
    <source>
        <dbReference type="PROSITE" id="PS50181"/>
    </source>
</evidence>
<dbReference type="NCBIfam" id="TIGR01640">
    <property type="entry name" value="F_box_assoc_1"/>
    <property type="match status" value="1"/>
</dbReference>
<reference evidence="2" key="1">
    <citation type="submission" date="2023-07" db="EMBL/GenBank/DDBJ databases">
        <title>draft genome sequence of fig (Ficus carica).</title>
        <authorList>
            <person name="Takahashi T."/>
            <person name="Nishimura K."/>
        </authorList>
    </citation>
    <scope>NUCLEOTIDE SEQUENCE</scope>
</reference>
<dbReference type="SMART" id="SM00256">
    <property type="entry name" value="FBOX"/>
    <property type="match status" value="1"/>
</dbReference>
<dbReference type="PANTHER" id="PTHR31672:SF13">
    <property type="entry name" value="F-BOX PROTEIN CPR30-LIKE"/>
    <property type="match status" value="1"/>
</dbReference>
<gene>
    <name evidence="2" type="ORF">TIFTF001_006084</name>
</gene>
<name>A0AA88CYB8_FICCA</name>
<dbReference type="InterPro" id="IPR036047">
    <property type="entry name" value="F-box-like_dom_sf"/>
</dbReference>
<dbReference type="Pfam" id="PF07734">
    <property type="entry name" value="FBA_1"/>
    <property type="match status" value="1"/>
</dbReference>
<dbReference type="PANTHER" id="PTHR31672">
    <property type="entry name" value="BNACNNG10540D PROTEIN"/>
    <property type="match status" value="1"/>
</dbReference>
<protein>
    <recommendedName>
        <fullName evidence="1">F-box domain-containing protein</fullName>
    </recommendedName>
</protein>
<sequence>MASLPWVIVVDVLCQLPVKDLLRYRTVCKAWCSLIGGPDFIKLHLKHSKETSSNLGLVLSGHDALHWLDLDRLDSPVRLSPPTDDGGVIVQVFGSCDGLLAVMNRRGDFALWNPSTRRYTSCFPISDNNRPLARRGPPIYITGLGYDPVSDDHKLFRITSSDTFRWKGDVDIYSVKTNTWKILNNLANDFILSGPIGVLVCNALHWFSVRVTHLKLTILAFDLVTETCYEVPLPGSDDDRVECRRKLVELGGCLCMVYCGENGENSDRIDVYVMKEYSVGESWTQLFTVKPTGAIGSFRRVVAIAYWKGGDKVLLDLDGEKFLVYDLQTKRAESVRAIDFPIRLDMRICVQSLIGLGGTNG</sequence>
<comment type="caution">
    <text evidence="2">The sequence shown here is derived from an EMBL/GenBank/DDBJ whole genome shotgun (WGS) entry which is preliminary data.</text>
</comment>
<feature type="domain" description="F-box" evidence="1">
    <location>
        <begin position="1"/>
        <end position="43"/>
    </location>
</feature>
<dbReference type="InterPro" id="IPR001810">
    <property type="entry name" value="F-box_dom"/>
</dbReference>
<dbReference type="CDD" id="cd22157">
    <property type="entry name" value="F-box_AtFBW1-like"/>
    <property type="match status" value="1"/>
</dbReference>
<dbReference type="InterPro" id="IPR017451">
    <property type="entry name" value="F-box-assoc_interact_dom"/>
</dbReference>
<dbReference type="Proteomes" id="UP001187192">
    <property type="component" value="Unassembled WGS sequence"/>
</dbReference>
<dbReference type="InterPro" id="IPR011043">
    <property type="entry name" value="Gal_Oxase/kelch_b-propeller"/>
</dbReference>
<dbReference type="AlphaFoldDB" id="A0AA88CYB8"/>
<dbReference type="SUPFAM" id="SSF50965">
    <property type="entry name" value="Galactose oxidase, central domain"/>
    <property type="match status" value="1"/>
</dbReference>
<accession>A0AA88CYB8</accession>
<dbReference type="InterPro" id="IPR006527">
    <property type="entry name" value="F-box-assoc_dom_typ1"/>
</dbReference>
<dbReference type="InterPro" id="IPR050796">
    <property type="entry name" value="SCF_F-box_component"/>
</dbReference>
<proteinExistence type="predicted"/>
<keyword evidence="3" id="KW-1185">Reference proteome</keyword>
<evidence type="ECO:0000313" key="2">
    <source>
        <dbReference type="EMBL" id="GMN36505.1"/>
    </source>
</evidence>
<dbReference type="SUPFAM" id="SSF81383">
    <property type="entry name" value="F-box domain"/>
    <property type="match status" value="1"/>
</dbReference>
<dbReference type="PROSITE" id="PS50181">
    <property type="entry name" value="FBOX"/>
    <property type="match status" value="1"/>
</dbReference>
<dbReference type="Pfam" id="PF00646">
    <property type="entry name" value="F-box"/>
    <property type="match status" value="1"/>
</dbReference>